<dbReference type="RefSeq" id="XP_066720786.1">
    <property type="nucleotide sequence ID" value="XM_066852645.1"/>
</dbReference>
<evidence type="ECO:0000313" key="1">
    <source>
        <dbReference type="EMBL" id="KAK8086262.1"/>
    </source>
</evidence>
<comment type="caution">
    <text evidence="1">The sequence shown here is derived from an EMBL/GenBank/DDBJ whole genome shotgun (WGS) entry which is preliminary data.</text>
</comment>
<keyword evidence="2" id="KW-1185">Reference proteome</keyword>
<accession>A0ABR1WSZ3</accession>
<dbReference type="GeneID" id="92085708"/>
<dbReference type="Proteomes" id="UP001480595">
    <property type="component" value="Unassembled WGS sequence"/>
</dbReference>
<gene>
    <name evidence="1" type="ORF">PG994_001236</name>
</gene>
<evidence type="ECO:0000313" key="2">
    <source>
        <dbReference type="Proteomes" id="UP001480595"/>
    </source>
</evidence>
<proteinExistence type="predicted"/>
<protein>
    <submittedName>
        <fullName evidence="1">Uncharacterized protein</fullName>
    </submittedName>
</protein>
<name>A0ABR1WSZ3_9PEZI</name>
<sequence>MHETNHRYGLCTLCAAHCFWHNNSSGYYDPWIVFLKTDILAHQSGFAEHEERVRAAEAAEEANNLVGGWCPNLLSAVTEQLDRLLWNAPKGVPLEDLSLINDISNGDTPWWCDGVLRHMILHGNASGASMLMHILRHIQSLPLGGPAEWPGLVSRVAHACGMWRCFAPKPEQFDGVGRVAQETGYGIAFGEEERRACRDR</sequence>
<reference evidence="1 2" key="1">
    <citation type="submission" date="2023-01" db="EMBL/GenBank/DDBJ databases">
        <title>Analysis of 21 Apiospora genomes using comparative genomics revels a genus with tremendous synthesis potential of carbohydrate active enzymes and secondary metabolites.</title>
        <authorList>
            <person name="Sorensen T."/>
        </authorList>
    </citation>
    <scope>NUCLEOTIDE SEQUENCE [LARGE SCALE GENOMIC DNA]</scope>
    <source>
        <strain evidence="1 2">CBS 135458</strain>
    </source>
</reference>
<dbReference type="EMBL" id="JAQQWL010000002">
    <property type="protein sequence ID" value="KAK8086262.1"/>
    <property type="molecule type" value="Genomic_DNA"/>
</dbReference>
<organism evidence="1 2">
    <name type="scientific">Apiospora phragmitis</name>
    <dbReference type="NCBI Taxonomy" id="2905665"/>
    <lineage>
        <taxon>Eukaryota</taxon>
        <taxon>Fungi</taxon>
        <taxon>Dikarya</taxon>
        <taxon>Ascomycota</taxon>
        <taxon>Pezizomycotina</taxon>
        <taxon>Sordariomycetes</taxon>
        <taxon>Xylariomycetidae</taxon>
        <taxon>Amphisphaeriales</taxon>
        <taxon>Apiosporaceae</taxon>
        <taxon>Apiospora</taxon>
    </lineage>
</organism>